<dbReference type="RefSeq" id="WP_202231955.1">
    <property type="nucleotide sequence ID" value="NZ_AP018365.1"/>
</dbReference>
<accession>A0A7U3UMT7</accession>
<protein>
    <recommendedName>
        <fullName evidence="1">Metallo-beta-lactamase domain-containing protein</fullName>
    </recommendedName>
</protein>
<dbReference type="SMART" id="SM00849">
    <property type="entry name" value="Lactamase_B"/>
    <property type="match status" value="1"/>
</dbReference>
<dbReference type="PANTHER" id="PTHR42951:SF14">
    <property type="entry name" value="METALLO-BETA-LACTAMASE SUPERFAMILY PROTEIN"/>
    <property type="match status" value="1"/>
</dbReference>
<evidence type="ECO:0000259" key="1">
    <source>
        <dbReference type="SMART" id="SM00849"/>
    </source>
</evidence>
<feature type="domain" description="Metallo-beta-lactamase" evidence="1">
    <location>
        <begin position="34"/>
        <end position="223"/>
    </location>
</feature>
<reference evidence="2 3" key="2">
    <citation type="journal article" date="2011" name="J. Antibiot.">
        <title>Furaquinocins I and J: novel polyketide isoprenoid hybrid compounds from Streptomyces reveromyceticus SN-593.</title>
        <authorList>
            <person name="Panthee S."/>
            <person name="Takahashi S."/>
            <person name="Takagi H."/>
            <person name="Nogawa T."/>
            <person name="Oowada E."/>
            <person name="Uramoto M."/>
            <person name="Osada H."/>
        </authorList>
    </citation>
    <scope>NUCLEOTIDE SEQUENCE [LARGE SCALE GENOMIC DNA]</scope>
    <source>
        <strain evidence="2 3">SN-593</strain>
    </source>
</reference>
<gene>
    <name evidence="2" type="ORF">RVR_261</name>
</gene>
<reference evidence="2 3" key="4">
    <citation type="journal article" date="2020" name="Sci. Rep.">
        <title>beta-carboline chemical signals induce reveromycin production through a LuxR family regulator in Streptomyces sp. SN-593.</title>
        <authorList>
            <person name="Panthee S."/>
            <person name="Kito N."/>
            <person name="Hayashi T."/>
            <person name="Shimizu T."/>
            <person name="Ishikawa J."/>
            <person name="Hamamoto H."/>
            <person name="Osada H."/>
            <person name="Takahashi S."/>
        </authorList>
    </citation>
    <scope>NUCLEOTIDE SEQUENCE [LARGE SCALE GENOMIC DNA]</scope>
    <source>
        <strain evidence="2 3">SN-593</strain>
    </source>
</reference>
<dbReference type="Proteomes" id="UP000595703">
    <property type="component" value="Chromosome"/>
</dbReference>
<name>A0A7U3UMT7_9ACTN</name>
<reference evidence="2 3" key="3">
    <citation type="journal article" date="2011" name="Nat. Chem. Biol.">
        <title>Reveromycin A biosynthesis uses RevG and RevJ for stereospecific spiroacetal formation.</title>
        <authorList>
            <person name="Takahashi S."/>
            <person name="Toyoda A."/>
            <person name="Sekiyama Y."/>
            <person name="Takagi H."/>
            <person name="Nogawa T."/>
            <person name="Uramoto M."/>
            <person name="Suzuki R."/>
            <person name="Koshino H."/>
            <person name="Kumano T."/>
            <person name="Panthee S."/>
            <person name="Dairi T."/>
            <person name="Ishikawa J."/>
            <person name="Ikeda H."/>
            <person name="Sakaki Y."/>
            <person name="Osada H."/>
        </authorList>
    </citation>
    <scope>NUCLEOTIDE SEQUENCE [LARGE SCALE GENOMIC DNA]</scope>
    <source>
        <strain evidence="2 3">SN-593</strain>
    </source>
</reference>
<dbReference type="AlphaFoldDB" id="A0A7U3UMT7"/>
<dbReference type="InterPro" id="IPR001279">
    <property type="entry name" value="Metallo-B-lactamas"/>
</dbReference>
<dbReference type="Pfam" id="PF00753">
    <property type="entry name" value="Lactamase_B"/>
    <property type="match status" value="1"/>
</dbReference>
<dbReference type="EMBL" id="AP018365">
    <property type="protein sequence ID" value="BBA95416.1"/>
    <property type="molecule type" value="Genomic_DNA"/>
</dbReference>
<sequence>MSAAPALGYEVFVSEAAPVATPPRPDNGPSRWSSLSHTLVYGRTEALLTDPPITRAQADVLAGWIESHDVALRFIYLTHAHFDHFATTNHLLRRFPDATVVASRAVLSRIARQTPGGVLAERYRNFFGDALPQPPVTPRGSAFPADGLRLDGHELLAHEVGHSDTDDTSVLHVPSLDLVVAGDVVYNNTHQYLGEARDGGLEAWYRALDEVAALEPRFVVAGHKDVRRGNPASDIEETRRYLDVAGEVIQRSTNRADYFEAVKRRCSERVNPWAIWLSALQLFED</sequence>
<dbReference type="PANTHER" id="PTHR42951">
    <property type="entry name" value="METALLO-BETA-LACTAMASE DOMAIN-CONTAINING"/>
    <property type="match status" value="1"/>
</dbReference>
<dbReference type="InterPro" id="IPR050855">
    <property type="entry name" value="NDM-1-like"/>
</dbReference>
<proteinExistence type="predicted"/>
<evidence type="ECO:0000313" key="2">
    <source>
        <dbReference type="EMBL" id="BBA95416.1"/>
    </source>
</evidence>
<dbReference type="InterPro" id="IPR036866">
    <property type="entry name" value="RibonucZ/Hydroxyglut_hydro"/>
</dbReference>
<dbReference type="Gene3D" id="3.60.15.10">
    <property type="entry name" value="Ribonuclease Z/Hydroxyacylglutathione hydrolase-like"/>
    <property type="match status" value="1"/>
</dbReference>
<organism evidence="2 3">
    <name type="scientific">Actinacidiphila reveromycinica</name>
    <dbReference type="NCBI Taxonomy" id="659352"/>
    <lineage>
        <taxon>Bacteria</taxon>
        <taxon>Bacillati</taxon>
        <taxon>Actinomycetota</taxon>
        <taxon>Actinomycetes</taxon>
        <taxon>Kitasatosporales</taxon>
        <taxon>Streptomycetaceae</taxon>
        <taxon>Actinacidiphila</taxon>
    </lineage>
</organism>
<dbReference type="CDD" id="cd07739">
    <property type="entry name" value="metallo-hydrolase-like_MBL-fold"/>
    <property type="match status" value="1"/>
</dbReference>
<dbReference type="KEGG" id="arev:RVR_261"/>
<evidence type="ECO:0000313" key="3">
    <source>
        <dbReference type="Proteomes" id="UP000595703"/>
    </source>
</evidence>
<keyword evidence="3" id="KW-1185">Reference proteome</keyword>
<reference evidence="2 3" key="1">
    <citation type="journal article" date="2010" name="J. Bacteriol.">
        <title>Biochemical characterization of a novel indole prenyltransferase from Streptomyces sp. SN-593.</title>
        <authorList>
            <person name="Takahashi S."/>
            <person name="Takagi H."/>
            <person name="Toyoda A."/>
            <person name="Uramoto M."/>
            <person name="Nogawa T."/>
            <person name="Ueki M."/>
            <person name="Sakaki Y."/>
            <person name="Osada H."/>
        </authorList>
    </citation>
    <scope>NUCLEOTIDE SEQUENCE [LARGE SCALE GENOMIC DNA]</scope>
    <source>
        <strain evidence="2 3">SN-593</strain>
    </source>
</reference>
<dbReference type="SUPFAM" id="SSF56281">
    <property type="entry name" value="Metallo-hydrolase/oxidoreductase"/>
    <property type="match status" value="1"/>
</dbReference>